<reference evidence="8 9" key="1">
    <citation type="journal article" date="2018" name="Plant J.">
        <title>Genome sequences of Chlorella sorokiniana UTEX 1602 and Micractinium conductrix SAG 241.80: implications to maltose excretion by a green alga.</title>
        <authorList>
            <person name="Arriola M.B."/>
            <person name="Velmurugan N."/>
            <person name="Zhang Y."/>
            <person name="Plunkett M.H."/>
            <person name="Hondzo H."/>
            <person name="Barney B.M."/>
        </authorList>
    </citation>
    <scope>NUCLEOTIDE SEQUENCE [LARGE SCALE GENOMIC DNA]</scope>
    <source>
        <strain evidence="9">UTEX 1602</strain>
    </source>
</reference>
<evidence type="ECO:0000256" key="5">
    <source>
        <dbReference type="ARBA" id="ARBA00023136"/>
    </source>
</evidence>
<sequence>MLTTAAQARLAGGLASRQPTPATSRAAAPRRLHVAAVAAPAKEEALSLSQELEAERQRRAAAAGSAPRPTGRVVLESEDELKSTFEHRAWVYGGTALMAATLAQGLAHVSGPSDAAAAGAAALAAYFLADVGTAFYHWGVDNYGDGNTPVFGGQIAAFQGHHQRPWTITEREVCNNLFPLFRPASFFAAGLLGTAALGAPVWWDVWSSSFLFLCCMSQQFHAWSHMKKSELPAAVVALQDAGLLISRKDHGAHHKAPFNEKYSIVSGWCNPLLDGDSPETSVYMRLEKWIAAKWGIEPRGWYEPDYSWQEQQRPETAA</sequence>
<dbReference type="Pfam" id="PF10520">
    <property type="entry name" value="Lipid_desat"/>
    <property type="match status" value="1"/>
</dbReference>
<dbReference type="STRING" id="3076.A0A2P6TWP9"/>
<name>A0A2P6TWP9_CHLSO</name>
<gene>
    <name evidence="8" type="ORF">C2E21_2724</name>
</gene>
<evidence type="ECO:0000256" key="4">
    <source>
        <dbReference type="ARBA" id="ARBA00022989"/>
    </source>
</evidence>
<evidence type="ECO:0000313" key="8">
    <source>
        <dbReference type="EMBL" id="PRW58484.1"/>
    </source>
</evidence>
<comment type="subcellular location">
    <subcellularLocation>
        <location evidence="1">Membrane</location>
        <topology evidence="1">Multi-pass membrane protein</topology>
    </subcellularLocation>
</comment>
<comment type="similarity">
    <text evidence="2">Belongs to the fatty acid desaturase CarF family.</text>
</comment>
<dbReference type="Proteomes" id="UP000239899">
    <property type="component" value="Unassembled WGS sequence"/>
</dbReference>
<accession>A0A2P6TWP9</accession>
<keyword evidence="4" id="KW-1133">Transmembrane helix</keyword>
<evidence type="ECO:0000256" key="3">
    <source>
        <dbReference type="ARBA" id="ARBA00022692"/>
    </source>
</evidence>
<proteinExistence type="inferred from homology"/>
<feature type="domain" description="Lipid desaturase" evidence="7">
    <location>
        <begin position="126"/>
        <end position="301"/>
    </location>
</feature>
<dbReference type="AlphaFoldDB" id="A0A2P6TWP9"/>
<keyword evidence="9" id="KW-1185">Reference proteome</keyword>
<evidence type="ECO:0000259" key="7">
    <source>
        <dbReference type="Pfam" id="PF10520"/>
    </source>
</evidence>
<comment type="caution">
    <text evidence="8">The sequence shown here is derived from an EMBL/GenBank/DDBJ whole genome shotgun (WGS) entry which is preliminary data.</text>
</comment>
<dbReference type="InterPro" id="IPR019547">
    <property type="entry name" value="Lipid_desat"/>
</dbReference>
<protein>
    <submittedName>
        <fullName evidence="8">Fatty acid desaturase chloroplastic-like</fullName>
    </submittedName>
</protein>
<dbReference type="PANTHER" id="PTHR48231:SF1">
    <property type="entry name" value="OS08G0187900 PROTEIN"/>
    <property type="match status" value="1"/>
</dbReference>
<evidence type="ECO:0000256" key="1">
    <source>
        <dbReference type="ARBA" id="ARBA00004141"/>
    </source>
</evidence>
<dbReference type="PANTHER" id="PTHR48231">
    <property type="entry name" value="TMEM189_B_DMAIN DOMAIN-CONTAINING PROTEIN"/>
    <property type="match status" value="1"/>
</dbReference>
<evidence type="ECO:0000256" key="2">
    <source>
        <dbReference type="ARBA" id="ARBA00007620"/>
    </source>
</evidence>
<evidence type="ECO:0000313" key="9">
    <source>
        <dbReference type="Proteomes" id="UP000239899"/>
    </source>
</evidence>
<dbReference type="GO" id="GO:0006631">
    <property type="term" value="P:fatty acid metabolic process"/>
    <property type="evidence" value="ECO:0007669"/>
    <property type="project" value="UniProtKB-UniPathway"/>
</dbReference>
<keyword evidence="3" id="KW-0812">Transmembrane</keyword>
<dbReference type="UniPathway" id="UPA00199"/>
<dbReference type="OrthoDB" id="5103at2759"/>
<keyword evidence="5" id="KW-0472">Membrane</keyword>
<dbReference type="EMBL" id="LHPG02000005">
    <property type="protein sequence ID" value="PRW58484.1"/>
    <property type="molecule type" value="Genomic_DNA"/>
</dbReference>
<dbReference type="GO" id="GO:0016020">
    <property type="term" value="C:membrane"/>
    <property type="evidence" value="ECO:0007669"/>
    <property type="project" value="UniProtKB-SubCell"/>
</dbReference>
<feature type="compositionally biased region" description="Low complexity" evidence="6">
    <location>
        <begin position="17"/>
        <end position="27"/>
    </location>
</feature>
<evidence type="ECO:0000256" key="6">
    <source>
        <dbReference type="SAM" id="MobiDB-lite"/>
    </source>
</evidence>
<organism evidence="8 9">
    <name type="scientific">Chlorella sorokiniana</name>
    <name type="common">Freshwater green alga</name>
    <dbReference type="NCBI Taxonomy" id="3076"/>
    <lineage>
        <taxon>Eukaryota</taxon>
        <taxon>Viridiplantae</taxon>
        <taxon>Chlorophyta</taxon>
        <taxon>core chlorophytes</taxon>
        <taxon>Trebouxiophyceae</taxon>
        <taxon>Chlorellales</taxon>
        <taxon>Chlorellaceae</taxon>
        <taxon>Chlorella clade</taxon>
        <taxon>Chlorella</taxon>
    </lineage>
</organism>
<feature type="region of interest" description="Disordered" evidence="6">
    <location>
        <begin position="8"/>
        <end position="29"/>
    </location>
</feature>